<name>A0AAD5SMH7_9FUNG</name>
<keyword evidence="2" id="KW-0732">Signal</keyword>
<reference evidence="3" key="1">
    <citation type="submission" date="2020-05" db="EMBL/GenBank/DDBJ databases">
        <title>Phylogenomic resolution of chytrid fungi.</title>
        <authorList>
            <person name="Stajich J.E."/>
            <person name="Amses K."/>
            <person name="Simmons R."/>
            <person name="Seto K."/>
            <person name="Myers J."/>
            <person name="Bonds A."/>
            <person name="Quandt C.A."/>
            <person name="Barry K."/>
            <person name="Liu P."/>
            <person name="Grigoriev I."/>
            <person name="Longcore J.E."/>
            <person name="James T.Y."/>
        </authorList>
    </citation>
    <scope>NUCLEOTIDE SEQUENCE</scope>
    <source>
        <strain evidence="3">JEL0318</strain>
    </source>
</reference>
<evidence type="ECO:0000256" key="2">
    <source>
        <dbReference type="SAM" id="SignalP"/>
    </source>
</evidence>
<dbReference type="Pfam" id="PF06101">
    <property type="entry name" value="Vps62"/>
    <property type="match status" value="1"/>
</dbReference>
<feature type="chain" id="PRO_5042038085" evidence="2">
    <location>
        <begin position="31"/>
        <end position="429"/>
    </location>
</feature>
<dbReference type="PANTHER" id="PTHR48174:SF5">
    <property type="entry name" value="VACUOLAR PROTEIN SORTING-ASSOCIATED PROTEIN 62"/>
    <property type="match status" value="1"/>
</dbReference>
<keyword evidence="4" id="KW-1185">Reference proteome</keyword>
<evidence type="ECO:0000313" key="3">
    <source>
        <dbReference type="EMBL" id="KAJ3056941.1"/>
    </source>
</evidence>
<evidence type="ECO:0000313" key="4">
    <source>
        <dbReference type="Proteomes" id="UP001212841"/>
    </source>
</evidence>
<dbReference type="EMBL" id="JADGJD010000015">
    <property type="protein sequence ID" value="KAJ3056941.1"/>
    <property type="molecule type" value="Genomic_DNA"/>
</dbReference>
<dbReference type="Proteomes" id="UP001212841">
    <property type="component" value="Unassembled WGS sequence"/>
</dbReference>
<sequence length="429" mass="48989">MITSKTSSSLLRKTTLLILLTSTLLTPTLAAHEDLLLTPSQQYEYEYSTSRIIPKTDLSKSQRQVILSHYAPHILLHPRDQWRPADPQAVYEASPRLKKHDLEGLRMQGMADPEDEREDKHGLIGGTLNVPIELQHGNEVRDDAEVRAKLTAQVVQYGFGNRTYLQYWTYFPVNGCQGFRTGLYDGLRTFVRERQENFEWCNMAYHNGDWEHITIQLSSIWDGSPTSIPPISKIFLSAHADGQWLPPSSLSFTGKTHPIIYAALNSHANYAQTGTHKNEDKAFNFVSRITPALTLGAVQRIMLADVCDLESDLYTYDVPDGNWGRFVSWRTWEEQKAGEGGDGGIWDLTKREEWPGFAFFRGRWGMPVDQTRFLAPPEGVSARSQLYGALRTAQRLGVLKKFVHPYERAPKGPRQHKNWYNLDRPFDPR</sequence>
<accession>A0AAD5SMH7</accession>
<evidence type="ECO:0000256" key="1">
    <source>
        <dbReference type="SAM" id="MobiDB-lite"/>
    </source>
</evidence>
<gene>
    <name evidence="3" type="ORF">HK097_002319</name>
</gene>
<dbReference type="PANTHER" id="PTHR48174">
    <property type="entry name" value="DUF946 FAMILY PROTEIN"/>
    <property type="match status" value="1"/>
</dbReference>
<dbReference type="AlphaFoldDB" id="A0AAD5SMH7"/>
<proteinExistence type="predicted"/>
<feature type="region of interest" description="Disordered" evidence="1">
    <location>
        <begin position="408"/>
        <end position="429"/>
    </location>
</feature>
<dbReference type="InterPro" id="IPR009291">
    <property type="entry name" value="Vps62"/>
</dbReference>
<comment type="caution">
    <text evidence="3">The sequence shown here is derived from an EMBL/GenBank/DDBJ whole genome shotgun (WGS) entry which is preliminary data.</text>
</comment>
<feature type="signal peptide" evidence="2">
    <location>
        <begin position="1"/>
        <end position="30"/>
    </location>
</feature>
<protein>
    <submittedName>
        <fullName evidence="3">Uncharacterized protein</fullName>
    </submittedName>
</protein>
<organism evidence="3 4">
    <name type="scientific">Rhizophlyctis rosea</name>
    <dbReference type="NCBI Taxonomy" id="64517"/>
    <lineage>
        <taxon>Eukaryota</taxon>
        <taxon>Fungi</taxon>
        <taxon>Fungi incertae sedis</taxon>
        <taxon>Chytridiomycota</taxon>
        <taxon>Chytridiomycota incertae sedis</taxon>
        <taxon>Chytridiomycetes</taxon>
        <taxon>Rhizophlyctidales</taxon>
        <taxon>Rhizophlyctidaceae</taxon>
        <taxon>Rhizophlyctis</taxon>
    </lineage>
</organism>